<dbReference type="Proteomes" id="UP000282086">
    <property type="component" value="Chromosome"/>
</dbReference>
<evidence type="ECO:0000313" key="2">
    <source>
        <dbReference type="Proteomes" id="UP000282086"/>
    </source>
</evidence>
<name>A0A447N5M2_SALET</name>
<proteinExistence type="predicted"/>
<gene>
    <name evidence="1" type="ORF">NCTC129_04877</name>
</gene>
<dbReference type="EMBL" id="LR134140">
    <property type="protein sequence ID" value="VDZ98603.1"/>
    <property type="molecule type" value="Genomic_DNA"/>
</dbReference>
<evidence type="ECO:0000313" key="1">
    <source>
        <dbReference type="EMBL" id="VDZ98603.1"/>
    </source>
</evidence>
<protein>
    <submittedName>
        <fullName evidence="1">Uncharacterized protein</fullName>
    </submittedName>
</protein>
<reference evidence="1 2" key="1">
    <citation type="submission" date="2018-12" db="EMBL/GenBank/DDBJ databases">
        <authorList>
            <consortium name="Pathogen Informatics"/>
        </authorList>
    </citation>
    <scope>NUCLEOTIDE SEQUENCE [LARGE SCALE GENOMIC DNA]</scope>
    <source>
        <strain evidence="1 2">NCTC129</strain>
    </source>
</reference>
<dbReference type="AlphaFoldDB" id="A0A447N5M2"/>
<organism evidence="1 2">
    <name type="scientific">Salmonella enterica I</name>
    <dbReference type="NCBI Taxonomy" id="59201"/>
    <lineage>
        <taxon>Bacteria</taxon>
        <taxon>Pseudomonadati</taxon>
        <taxon>Pseudomonadota</taxon>
        <taxon>Gammaproteobacteria</taxon>
        <taxon>Enterobacterales</taxon>
        <taxon>Enterobacteriaceae</taxon>
        <taxon>Salmonella</taxon>
    </lineage>
</organism>
<accession>A0A447N5M2</accession>
<sequence length="64" mass="7486">MRNPISSKKDPFEDWAKNLTLMALNNDLSSREVESYTAKMVEKANKDELSVVIKHLLNHIRMRK</sequence>